<dbReference type="EMBL" id="CM000914">
    <property type="protein sequence ID" value="EFG04170.2"/>
    <property type="molecule type" value="Genomic_DNA"/>
</dbReference>
<dbReference type="AlphaFoldDB" id="D5SJS7"/>
<feature type="chain" id="PRO_5038506711" evidence="2">
    <location>
        <begin position="27"/>
        <end position="256"/>
    </location>
</feature>
<keyword evidence="1" id="KW-0812">Transmembrane</keyword>
<evidence type="ECO:0000256" key="2">
    <source>
        <dbReference type="SAM" id="SignalP"/>
    </source>
</evidence>
<accession>D5SJS7</accession>
<keyword evidence="4" id="KW-1185">Reference proteome</keyword>
<dbReference type="Proteomes" id="UP000002357">
    <property type="component" value="Plasmid pSCL4"/>
</dbReference>
<sequence>MRRRRVWGAAALLGAVLALLGSAGGAASVSGGIDTVRAFRAAADGCTAADTPRKDCFTTQRAVVRGTERTGARSSEYWVRLDGPAAVPEEVDLGAEGPLFRELQPGDEVTVTLWRDYATALSRDGTTQHSRDTPEGEPEWGAGMAVVCLTVFCYLLYLGTVLLTRPRELAERGSPFGFRFYGVCALCACVAAIPAGIVGAFAGQGAGEEHRGWIVLTAVWLALLPCVYAGVRRYAGRSSRAAYAERLYGPPDGSGI</sequence>
<dbReference type="OrthoDB" id="4193483at2"/>
<feature type="signal peptide" evidence="2">
    <location>
        <begin position="1"/>
        <end position="26"/>
    </location>
</feature>
<name>D5SJS7_STRCL</name>
<protein>
    <submittedName>
        <fullName evidence="3">Integral membrane protein</fullName>
    </submittedName>
</protein>
<dbReference type="eggNOG" id="ENOG5031RUX">
    <property type="taxonomic scope" value="Bacteria"/>
</dbReference>
<keyword evidence="3" id="KW-0614">Plasmid</keyword>
<geneLocation type="plasmid" evidence="3 4">
    <name>pSCL4</name>
</geneLocation>
<keyword evidence="1" id="KW-0472">Membrane</keyword>
<evidence type="ECO:0000313" key="4">
    <source>
        <dbReference type="Proteomes" id="UP000002357"/>
    </source>
</evidence>
<feature type="transmembrane region" description="Helical" evidence="1">
    <location>
        <begin position="213"/>
        <end position="231"/>
    </location>
</feature>
<organism evidence="3 4">
    <name type="scientific">Streptomyces clavuligerus</name>
    <dbReference type="NCBI Taxonomy" id="1901"/>
    <lineage>
        <taxon>Bacteria</taxon>
        <taxon>Bacillati</taxon>
        <taxon>Actinomycetota</taxon>
        <taxon>Actinomycetes</taxon>
        <taxon>Kitasatosporales</taxon>
        <taxon>Streptomycetaceae</taxon>
        <taxon>Streptomyces</taxon>
    </lineage>
</organism>
<dbReference type="RefSeq" id="WP_003963234.1">
    <property type="nucleotide sequence ID" value="NZ_CM000914.1"/>
</dbReference>
<reference evidence="3 4" key="1">
    <citation type="journal article" date="2010" name="Genome Biol. Evol.">
        <title>The sequence of a 1.8-mb bacterial linear plasmid reveals a rich evolutionary reservoir of secondary metabolic pathways.</title>
        <authorList>
            <person name="Medema M.H."/>
            <person name="Trefzer A."/>
            <person name="Kovalchuk A."/>
            <person name="van den Berg M."/>
            <person name="Mueller U."/>
            <person name="Heijne W."/>
            <person name="Wu L."/>
            <person name="Alam M.T."/>
            <person name="Ronning C.M."/>
            <person name="Nierman W.C."/>
            <person name="Bovenberg R.A.L."/>
            <person name="Breitling R."/>
            <person name="Takano E."/>
        </authorList>
    </citation>
    <scope>NUCLEOTIDE SEQUENCE [LARGE SCALE GENOMIC DNA]</scope>
    <source>
        <strain evidence="4">ATCC 27064 / DSM 738 / JCM 4710 / NBRC 13307 / NCIMB 12785 / NRRL 3585 / VKM Ac-602</strain>
        <plasmid evidence="3">pSCL4</plasmid>
    </source>
</reference>
<gene>
    <name evidence="3" type="ORF">SCLAV_p0683</name>
</gene>
<evidence type="ECO:0000256" key="1">
    <source>
        <dbReference type="SAM" id="Phobius"/>
    </source>
</evidence>
<keyword evidence="2" id="KW-0732">Signal</keyword>
<dbReference type="GeneID" id="93733804"/>
<feature type="transmembrane region" description="Helical" evidence="1">
    <location>
        <begin position="140"/>
        <end position="164"/>
    </location>
</feature>
<feature type="transmembrane region" description="Helical" evidence="1">
    <location>
        <begin position="176"/>
        <end position="201"/>
    </location>
</feature>
<proteinExistence type="predicted"/>
<evidence type="ECO:0000313" key="3">
    <source>
        <dbReference type="EMBL" id="EFG04170.2"/>
    </source>
</evidence>
<keyword evidence="1" id="KW-1133">Transmembrane helix</keyword>